<keyword evidence="14" id="KW-1185">Reference proteome</keyword>
<dbReference type="FunFam" id="3.40.50.2020:FF:000007">
    <property type="entry name" value="Ribose-phosphate pyrophosphokinase"/>
    <property type="match status" value="1"/>
</dbReference>
<protein>
    <recommendedName>
        <fullName evidence="3">ribose-phosphate diphosphokinase</fullName>
        <ecNumber evidence="3">2.7.6.1</ecNumber>
    </recommendedName>
</protein>
<name>A0A9Q0RU96_9DIPT</name>
<dbReference type="Gene3D" id="3.40.50.2020">
    <property type="match status" value="1"/>
</dbReference>
<keyword evidence="8" id="KW-0418">Kinase</keyword>
<feature type="non-terminal residue" evidence="13">
    <location>
        <position position="1"/>
    </location>
</feature>
<gene>
    <name evidence="13" type="primary">Prps1</name>
    <name evidence="13" type="ORF">Bhyg_17233</name>
</gene>
<evidence type="ECO:0000256" key="5">
    <source>
        <dbReference type="ARBA" id="ARBA00022723"/>
    </source>
</evidence>
<dbReference type="GO" id="GO:0006015">
    <property type="term" value="P:5-phosphoribose 1-diphosphate biosynthetic process"/>
    <property type="evidence" value="ECO:0007669"/>
    <property type="project" value="TreeGrafter"/>
</dbReference>
<evidence type="ECO:0000313" key="14">
    <source>
        <dbReference type="Proteomes" id="UP001151699"/>
    </source>
</evidence>
<comment type="similarity">
    <text evidence="2">Belongs to the ribose-phosphate pyrophosphokinase family.</text>
</comment>
<dbReference type="GO" id="GO:0005524">
    <property type="term" value="F:ATP binding"/>
    <property type="evidence" value="ECO:0007669"/>
    <property type="project" value="UniProtKB-KW"/>
</dbReference>
<dbReference type="GO" id="GO:0000287">
    <property type="term" value="F:magnesium ion binding"/>
    <property type="evidence" value="ECO:0007669"/>
    <property type="project" value="InterPro"/>
</dbReference>
<reference evidence="13" key="1">
    <citation type="submission" date="2022-07" db="EMBL/GenBank/DDBJ databases">
        <authorList>
            <person name="Trinca V."/>
            <person name="Uliana J.V.C."/>
            <person name="Torres T.T."/>
            <person name="Ward R.J."/>
            <person name="Monesi N."/>
        </authorList>
    </citation>
    <scope>NUCLEOTIDE SEQUENCE</scope>
    <source>
        <strain evidence="13">HSMRA1968</strain>
        <tissue evidence="13">Whole embryos</tissue>
    </source>
</reference>
<comment type="caution">
    <text evidence="13">The sequence shown here is derived from an EMBL/GenBank/DDBJ whole genome shotgun (WGS) entry which is preliminary data.</text>
</comment>
<dbReference type="PANTHER" id="PTHR10210:SF32">
    <property type="entry name" value="RIBOSE-PHOSPHATE PYROPHOSPHOKINASE 2"/>
    <property type="match status" value="1"/>
</dbReference>
<dbReference type="AlphaFoldDB" id="A0A9Q0RU96"/>
<dbReference type="GO" id="GO:0004749">
    <property type="term" value="F:ribose phosphate diphosphokinase activity"/>
    <property type="evidence" value="ECO:0007669"/>
    <property type="project" value="UniProtKB-EC"/>
</dbReference>
<comment type="pathway">
    <text evidence="1">Metabolic intermediate biosynthesis; 5-phospho-alpha-D-ribose 1-diphosphate biosynthesis; 5-phospho-alpha-D-ribose 1-diphosphate from D-ribose 5-phosphate (route I): step 1/1.</text>
</comment>
<dbReference type="EC" id="2.7.6.1" evidence="3"/>
<dbReference type="Proteomes" id="UP001151699">
    <property type="component" value="Unassembled WGS sequence"/>
</dbReference>
<dbReference type="InterPro" id="IPR005946">
    <property type="entry name" value="Rib-P_diPkinase"/>
</dbReference>
<sequence length="143" mass="15776">MPVVRSANPIRAKSLIRNNLEKSSVLKIQSRMPNIKVFSGTSHPDLAQRIVDRLGIDLGKVVTKKFSNLETCSAKFVVEIGESVRGEDVYIVQSGSGEINDNLMELLIMINACKIASASRVTAVIPCFPYARQDKKDKSAKDR</sequence>
<evidence type="ECO:0000256" key="4">
    <source>
        <dbReference type="ARBA" id="ARBA00022679"/>
    </source>
</evidence>
<keyword evidence="9" id="KW-0067">ATP-binding</keyword>
<dbReference type="SUPFAM" id="SSF53271">
    <property type="entry name" value="PRTase-like"/>
    <property type="match status" value="1"/>
</dbReference>
<evidence type="ECO:0000256" key="1">
    <source>
        <dbReference type="ARBA" id="ARBA00004996"/>
    </source>
</evidence>
<dbReference type="GO" id="GO:0006164">
    <property type="term" value="P:purine nucleotide biosynthetic process"/>
    <property type="evidence" value="ECO:0007669"/>
    <property type="project" value="TreeGrafter"/>
</dbReference>
<evidence type="ECO:0000313" key="13">
    <source>
        <dbReference type="EMBL" id="KAJ6626118.1"/>
    </source>
</evidence>
<keyword evidence="7" id="KW-0547">Nucleotide-binding</keyword>
<keyword evidence="4" id="KW-0808">Transferase</keyword>
<evidence type="ECO:0000256" key="3">
    <source>
        <dbReference type="ARBA" id="ARBA00013247"/>
    </source>
</evidence>
<keyword evidence="10" id="KW-0460">Magnesium</keyword>
<keyword evidence="6" id="KW-0545">Nucleotide biosynthesis</keyword>
<dbReference type="GO" id="GO:0005737">
    <property type="term" value="C:cytoplasm"/>
    <property type="evidence" value="ECO:0007669"/>
    <property type="project" value="TreeGrafter"/>
</dbReference>
<dbReference type="GO" id="GO:0002189">
    <property type="term" value="C:ribose phosphate diphosphokinase complex"/>
    <property type="evidence" value="ECO:0007669"/>
    <property type="project" value="TreeGrafter"/>
</dbReference>
<accession>A0A9Q0RU96</accession>
<dbReference type="SMART" id="SM01400">
    <property type="entry name" value="Pribosyltran_N"/>
    <property type="match status" value="1"/>
</dbReference>
<dbReference type="InterPro" id="IPR029099">
    <property type="entry name" value="Pribosyltran_N"/>
</dbReference>
<keyword evidence="5" id="KW-0479">Metal-binding</keyword>
<evidence type="ECO:0000259" key="12">
    <source>
        <dbReference type="Pfam" id="PF13793"/>
    </source>
</evidence>
<dbReference type="OrthoDB" id="413572at2759"/>
<evidence type="ECO:0000256" key="10">
    <source>
        <dbReference type="ARBA" id="ARBA00022842"/>
    </source>
</evidence>
<evidence type="ECO:0000256" key="9">
    <source>
        <dbReference type="ARBA" id="ARBA00022840"/>
    </source>
</evidence>
<evidence type="ECO:0000256" key="11">
    <source>
        <dbReference type="ARBA" id="ARBA00049535"/>
    </source>
</evidence>
<feature type="domain" description="Ribose-phosphate pyrophosphokinase N-terminal" evidence="12">
    <location>
        <begin position="35"/>
        <end position="139"/>
    </location>
</feature>
<dbReference type="PANTHER" id="PTHR10210">
    <property type="entry name" value="RIBOSE-PHOSPHATE DIPHOSPHOKINASE FAMILY MEMBER"/>
    <property type="match status" value="1"/>
</dbReference>
<dbReference type="EMBL" id="WJQU01003284">
    <property type="protein sequence ID" value="KAJ6626118.1"/>
    <property type="molecule type" value="Genomic_DNA"/>
</dbReference>
<evidence type="ECO:0000256" key="7">
    <source>
        <dbReference type="ARBA" id="ARBA00022741"/>
    </source>
</evidence>
<dbReference type="Pfam" id="PF13793">
    <property type="entry name" value="Pribosyltran_N"/>
    <property type="match status" value="1"/>
</dbReference>
<evidence type="ECO:0000256" key="8">
    <source>
        <dbReference type="ARBA" id="ARBA00022777"/>
    </source>
</evidence>
<comment type="catalytic activity">
    <reaction evidence="11">
        <text>D-ribose 5-phosphate + ATP = 5-phospho-alpha-D-ribose 1-diphosphate + AMP + H(+)</text>
        <dbReference type="Rhea" id="RHEA:15609"/>
        <dbReference type="ChEBI" id="CHEBI:15378"/>
        <dbReference type="ChEBI" id="CHEBI:30616"/>
        <dbReference type="ChEBI" id="CHEBI:58017"/>
        <dbReference type="ChEBI" id="CHEBI:78346"/>
        <dbReference type="ChEBI" id="CHEBI:456215"/>
        <dbReference type="EC" id="2.7.6.1"/>
    </reaction>
</comment>
<organism evidence="13 14">
    <name type="scientific">Pseudolycoriella hygida</name>
    <dbReference type="NCBI Taxonomy" id="35572"/>
    <lineage>
        <taxon>Eukaryota</taxon>
        <taxon>Metazoa</taxon>
        <taxon>Ecdysozoa</taxon>
        <taxon>Arthropoda</taxon>
        <taxon>Hexapoda</taxon>
        <taxon>Insecta</taxon>
        <taxon>Pterygota</taxon>
        <taxon>Neoptera</taxon>
        <taxon>Endopterygota</taxon>
        <taxon>Diptera</taxon>
        <taxon>Nematocera</taxon>
        <taxon>Sciaroidea</taxon>
        <taxon>Sciaridae</taxon>
        <taxon>Pseudolycoriella</taxon>
    </lineage>
</organism>
<dbReference type="InterPro" id="IPR029057">
    <property type="entry name" value="PRTase-like"/>
</dbReference>
<proteinExistence type="inferred from homology"/>
<evidence type="ECO:0000256" key="2">
    <source>
        <dbReference type="ARBA" id="ARBA00006478"/>
    </source>
</evidence>
<dbReference type="GO" id="GO:0016301">
    <property type="term" value="F:kinase activity"/>
    <property type="evidence" value="ECO:0007669"/>
    <property type="project" value="UniProtKB-KW"/>
</dbReference>
<evidence type="ECO:0000256" key="6">
    <source>
        <dbReference type="ARBA" id="ARBA00022727"/>
    </source>
</evidence>